<protein>
    <submittedName>
        <fullName evidence="1">Uncharacterized protein</fullName>
    </submittedName>
</protein>
<dbReference type="Proteomes" id="UP000030653">
    <property type="component" value="Unassembled WGS sequence"/>
</dbReference>
<gene>
    <name evidence="1" type="ORF">DACRYDRAFT_16256</name>
</gene>
<evidence type="ECO:0000313" key="1">
    <source>
        <dbReference type="EMBL" id="EJU01634.1"/>
    </source>
</evidence>
<proteinExistence type="predicted"/>
<dbReference type="AlphaFoldDB" id="M5FYP1"/>
<organism evidence="1 2">
    <name type="scientific">Dacryopinax primogenitus (strain DJM 731)</name>
    <name type="common">Brown rot fungus</name>
    <dbReference type="NCBI Taxonomy" id="1858805"/>
    <lineage>
        <taxon>Eukaryota</taxon>
        <taxon>Fungi</taxon>
        <taxon>Dikarya</taxon>
        <taxon>Basidiomycota</taxon>
        <taxon>Agaricomycotina</taxon>
        <taxon>Dacrymycetes</taxon>
        <taxon>Dacrymycetales</taxon>
        <taxon>Dacrymycetaceae</taxon>
        <taxon>Dacryopinax</taxon>
    </lineage>
</organism>
<keyword evidence="2" id="KW-1185">Reference proteome</keyword>
<dbReference type="GeneID" id="63686241"/>
<dbReference type="HOGENOM" id="CLU_1525102_0_0_1"/>
<sequence length="176" mass="19945">MATKRWLNSLNVDVETAQQQKRNHLDVANEVLPDHQNLTDENDMDVVDGSACTKETCEETLHKAGFDSVMQSQLTSIQAYADPTHGVYYITELPHSLNFGYDQLIDYSNFLVHSDNVPIFVWVLGCIAAQKFVNDDGAEMNPFGSIIMNKFQKQYNLDKPTHRQGNSLPYMMPIMA</sequence>
<accession>M5FYP1</accession>
<evidence type="ECO:0000313" key="2">
    <source>
        <dbReference type="Proteomes" id="UP000030653"/>
    </source>
</evidence>
<dbReference type="RefSeq" id="XP_040628531.1">
    <property type="nucleotide sequence ID" value="XM_040771179.1"/>
</dbReference>
<reference evidence="1 2" key="1">
    <citation type="journal article" date="2012" name="Science">
        <title>The Paleozoic origin of enzymatic lignin decomposition reconstructed from 31 fungal genomes.</title>
        <authorList>
            <person name="Floudas D."/>
            <person name="Binder M."/>
            <person name="Riley R."/>
            <person name="Barry K."/>
            <person name="Blanchette R.A."/>
            <person name="Henrissat B."/>
            <person name="Martinez A.T."/>
            <person name="Otillar R."/>
            <person name="Spatafora J.W."/>
            <person name="Yadav J.S."/>
            <person name="Aerts A."/>
            <person name="Benoit I."/>
            <person name="Boyd A."/>
            <person name="Carlson A."/>
            <person name="Copeland A."/>
            <person name="Coutinho P.M."/>
            <person name="de Vries R.P."/>
            <person name="Ferreira P."/>
            <person name="Findley K."/>
            <person name="Foster B."/>
            <person name="Gaskell J."/>
            <person name="Glotzer D."/>
            <person name="Gorecki P."/>
            <person name="Heitman J."/>
            <person name="Hesse C."/>
            <person name="Hori C."/>
            <person name="Igarashi K."/>
            <person name="Jurgens J.A."/>
            <person name="Kallen N."/>
            <person name="Kersten P."/>
            <person name="Kohler A."/>
            <person name="Kuees U."/>
            <person name="Kumar T.K.A."/>
            <person name="Kuo A."/>
            <person name="LaButti K."/>
            <person name="Larrondo L.F."/>
            <person name="Lindquist E."/>
            <person name="Ling A."/>
            <person name="Lombard V."/>
            <person name="Lucas S."/>
            <person name="Lundell T."/>
            <person name="Martin R."/>
            <person name="McLaughlin D.J."/>
            <person name="Morgenstern I."/>
            <person name="Morin E."/>
            <person name="Murat C."/>
            <person name="Nagy L.G."/>
            <person name="Nolan M."/>
            <person name="Ohm R.A."/>
            <person name="Patyshakuliyeva A."/>
            <person name="Rokas A."/>
            <person name="Ruiz-Duenas F.J."/>
            <person name="Sabat G."/>
            <person name="Salamov A."/>
            <person name="Samejima M."/>
            <person name="Schmutz J."/>
            <person name="Slot J.C."/>
            <person name="St John F."/>
            <person name="Stenlid J."/>
            <person name="Sun H."/>
            <person name="Sun S."/>
            <person name="Syed K."/>
            <person name="Tsang A."/>
            <person name="Wiebenga A."/>
            <person name="Young D."/>
            <person name="Pisabarro A."/>
            <person name="Eastwood D.C."/>
            <person name="Martin F."/>
            <person name="Cullen D."/>
            <person name="Grigoriev I.V."/>
            <person name="Hibbett D.S."/>
        </authorList>
    </citation>
    <scope>NUCLEOTIDE SEQUENCE [LARGE SCALE GENOMIC DNA]</scope>
    <source>
        <strain evidence="1 2">DJM-731 SS1</strain>
    </source>
</reference>
<dbReference type="EMBL" id="JH795864">
    <property type="protein sequence ID" value="EJU01634.1"/>
    <property type="molecule type" value="Genomic_DNA"/>
</dbReference>
<name>M5FYP1_DACPD</name>